<dbReference type="EMBL" id="BAAADS010000018">
    <property type="protein sequence ID" value="GAA0607606.1"/>
    <property type="molecule type" value="Genomic_DNA"/>
</dbReference>
<evidence type="ECO:0000313" key="5">
    <source>
        <dbReference type="Proteomes" id="UP001500866"/>
    </source>
</evidence>
<dbReference type="InterPro" id="IPR053162">
    <property type="entry name" value="DnaD"/>
</dbReference>
<proteinExistence type="inferred from homology"/>
<evidence type="ECO:0000256" key="1">
    <source>
        <dbReference type="ARBA" id="ARBA00093462"/>
    </source>
</evidence>
<dbReference type="NCBIfam" id="TIGR01446">
    <property type="entry name" value="DnaD_dom"/>
    <property type="match status" value="1"/>
</dbReference>
<sequence>MNYIKEMNAFYHHVTFNPISGGAVSLWSTLMHFNNKNGWQKTFSVPAGQLELLSGVKGTTFKRARRELTECGFIEVTAGKGNKSATYRMISLADKMVGSTGYVANETKASYEDSPTTDNQSQHESTEENTDTGEETEAHTGNKTEEITAKKAHDLARKMVHNQDHKLAHKSDRNMAHSPAPLFKQYINKTQTKEKPKKQLLPSSCDSDAIRFYQENFGMVSPYVADDLTNWIQDTGEALVLHAMKQALDQGKANWSYVKGILKAWLRNGVKTVEQAEAEATAFRQKNNRGNWNNSQQEEVIPDWFQERQQKQAAKRAAEKRADAQTGMTKEVDMEVFNELLAEFTGRDGVETSQINSVQN</sequence>
<comment type="caution">
    <text evidence="4">The sequence shown here is derived from an EMBL/GenBank/DDBJ whole genome shotgun (WGS) entry which is preliminary data.</text>
</comment>
<organism evidence="4 5">
    <name type="scientific">Virgibacillus siamensis</name>
    <dbReference type="NCBI Taxonomy" id="480071"/>
    <lineage>
        <taxon>Bacteria</taxon>
        <taxon>Bacillati</taxon>
        <taxon>Bacillota</taxon>
        <taxon>Bacilli</taxon>
        <taxon>Bacillales</taxon>
        <taxon>Bacillaceae</taxon>
        <taxon>Virgibacillus</taxon>
    </lineage>
</organism>
<evidence type="ECO:0000313" key="4">
    <source>
        <dbReference type="EMBL" id="GAA0607606.1"/>
    </source>
</evidence>
<dbReference type="SUPFAM" id="SSF158499">
    <property type="entry name" value="DnaD domain-like"/>
    <property type="match status" value="1"/>
</dbReference>
<feature type="compositionally biased region" description="Polar residues" evidence="2">
    <location>
        <begin position="113"/>
        <end position="123"/>
    </location>
</feature>
<comment type="similarity">
    <text evidence="1">Belongs to the DnaB/DnaD family.</text>
</comment>
<gene>
    <name evidence="4" type="ORF">GCM10009001_26160</name>
</gene>
<evidence type="ECO:0000256" key="2">
    <source>
        <dbReference type="SAM" id="MobiDB-lite"/>
    </source>
</evidence>
<dbReference type="InterPro" id="IPR006343">
    <property type="entry name" value="DnaB/C_C"/>
</dbReference>
<feature type="domain" description="DnaB/C C-terminal" evidence="3">
    <location>
        <begin position="210"/>
        <end position="279"/>
    </location>
</feature>
<feature type="region of interest" description="Disordered" evidence="2">
    <location>
        <begin position="108"/>
        <end position="147"/>
    </location>
</feature>
<dbReference type="PANTHER" id="PTHR37293">
    <property type="entry name" value="PHAGE REPLICATION PROTEIN-RELATED"/>
    <property type="match status" value="1"/>
</dbReference>
<dbReference type="Proteomes" id="UP001500866">
    <property type="component" value="Unassembled WGS sequence"/>
</dbReference>
<feature type="compositionally biased region" description="Basic and acidic residues" evidence="2">
    <location>
        <begin position="308"/>
        <end position="323"/>
    </location>
</feature>
<dbReference type="PANTHER" id="PTHR37293:SF9">
    <property type="entry name" value="PHI ETA ORF 22-LIKE PROTEIN"/>
    <property type="match status" value="1"/>
</dbReference>
<accession>A0ABP3RHH7</accession>
<feature type="region of interest" description="Disordered" evidence="2">
    <location>
        <begin position="308"/>
        <end position="327"/>
    </location>
</feature>
<dbReference type="Pfam" id="PF07261">
    <property type="entry name" value="DnaB_2"/>
    <property type="match status" value="1"/>
</dbReference>
<dbReference type="RefSeq" id="WP_343813890.1">
    <property type="nucleotide sequence ID" value="NZ_BAAADS010000018.1"/>
</dbReference>
<name>A0ABP3RHH7_9BACI</name>
<dbReference type="InterPro" id="IPR034829">
    <property type="entry name" value="DnaD-like_sf"/>
</dbReference>
<keyword evidence="5" id="KW-1185">Reference proteome</keyword>
<dbReference type="Gene3D" id="1.10.10.630">
    <property type="entry name" value="DnaD domain-like"/>
    <property type="match status" value="1"/>
</dbReference>
<evidence type="ECO:0000259" key="3">
    <source>
        <dbReference type="Pfam" id="PF07261"/>
    </source>
</evidence>
<protein>
    <recommendedName>
        <fullName evidence="3">DnaB/C C-terminal domain-containing protein</fullName>
    </recommendedName>
</protein>
<reference evidence="5" key="1">
    <citation type="journal article" date="2019" name="Int. J. Syst. Evol. Microbiol.">
        <title>The Global Catalogue of Microorganisms (GCM) 10K type strain sequencing project: providing services to taxonomists for standard genome sequencing and annotation.</title>
        <authorList>
            <consortium name="The Broad Institute Genomics Platform"/>
            <consortium name="The Broad Institute Genome Sequencing Center for Infectious Disease"/>
            <person name="Wu L."/>
            <person name="Ma J."/>
        </authorList>
    </citation>
    <scope>NUCLEOTIDE SEQUENCE [LARGE SCALE GENOMIC DNA]</scope>
    <source>
        <strain evidence="5">JCM 15395</strain>
    </source>
</reference>
<feature type="compositionally biased region" description="Basic and acidic residues" evidence="2">
    <location>
        <begin position="136"/>
        <end position="147"/>
    </location>
</feature>